<dbReference type="PANTHER" id="PTHR31490">
    <property type="entry name" value="GLYCOSYL HYDROLASE"/>
    <property type="match status" value="1"/>
</dbReference>
<evidence type="ECO:0000256" key="5">
    <source>
        <dbReference type="ARBA" id="ARBA00022729"/>
    </source>
</evidence>
<evidence type="ECO:0000256" key="7">
    <source>
        <dbReference type="ARBA" id="ARBA00023277"/>
    </source>
</evidence>
<sequence>MQDGDGHTARDYLAILALTAAAALLSLPRAAAPFNFYKPWHTANLDNEAFWNESHTGGCSIHKLPPVPSVSGVVRVPQTHFEDGLACGTCMEIYPTTEGPLDAEALHHMLVVDGCEGCPENLLTVMPFAAVKSSTRAHATQEASWRFVPCPGLANDNVSIYASFPTRATNYYFVVSFMNAAVPVKHMRMYHPRLASWFNAERNNGAFTVSFADHVGSLDEAKMSPPIRIDAVSIMNESLVTTIPGFVEPNHPNDPLSLNSQFQKQERHPGMTFEERKWLCEHKVGGIYGLSGNCCPAGRCGDKCGGAFCEDTEGGRDECCDYEVILKPACDGEHTPPCRITEALMPTLNVTFNRACTALGGTFGQGGLNATRACCPSEICSECATGERCTGMEPECCVEEIEKYAERCEDRGAPPCTMRNVDLVRAALVDGNGGEPPPVDDITKPANISLRSDAFSAADRTTLCTRLGGIADDRATVCCSAKCASCDRQTCETDSECCPDMLRAHGTDCSNASAVPCRMDEASKDAFAESAWEICQHKLGGLSDGEDACCPSDCGQCGGMDCGSLPGGTAVCCSTGIHASNASSCDIDHEPPCLVTAATFFSVKADVAPVYEREVLCRRHLDGSYDRDTGVCCKRGALGSIDCSTNETTTAMAAMAACSSGSNGNGTPALPCVLTERPDMSIKDRWTKRRVCEDYIGGVFNEAREVCCPIECEECGGEGCSLRADSRPDKCCSKEIRAAGSDLYCSKLEVAPCAVDDESVTMMETHRASGRNRPVTTASIAATPMEEISNAAVCAQQLGGKFDVTHQVCCPKSCDNCGADADQCSPTTPELCCPDYEMLPACAPDGSASELPCRFTVDPQAYCTEIANGVFNKEWSACSASICGARDDAEGEACESGDEEMRELCCPWHIRSVGPSCADTRHAPCALVEPFLLESDIVTVMATHTRGRLSARSQQVHQVETITPDLKAHFSAASASLDGGVRALAGGRRMYVGFAVTSPRQLTDPTYVQTLAEESNLLPTSAQCTMGVLQPQQGVFDFSLCDRMADLSTELSLKMRMPLVTWGRGVLGWASKDHHRREAALLTHVREVVGRYADADAMPHVIQMDVAADVLSNVQKDPQNSPVLHGPSGWVERAFKAAREAAGNAPIRLMISDHHIESSKGGKGEAMYQYLRFLKEKGAPVNGVAMQMRVALHGTDFDSVSRQVRRIGRLGMEVHMTQLEVSCGKSATCRQLHGRNELAFQEQVEVSMLLTRICLEEPNCTTVTMGGVSVSWLDKGQRSHRSLLLSGSSYVGVRKALMGA</sequence>
<dbReference type="SMART" id="SM00633">
    <property type="entry name" value="Glyco_10"/>
    <property type="match status" value="1"/>
</dbReference>
<dbReference type="InParanoid" id="A0A0G4GG59"/>
<evidence type="ECO:0000256" key="1">
    <source>
        <dbReference type="ARBA" id="ARBA00000681"/>
    </source>
</evidence>
<dbReference type="GO" id="GO:0031176">
    <property type="term" value="F:endo-1,4-beta-xylanase activity"/>
    <property type="evidence" value="ECO:0007669"/>
    <property type="project" value="UniProtKB-EC"/>
</dbReference>
<dbReference type="SUPFAM" id="SSF51445">
    <property type="entry name" value="(Trans)glycosidases"/>
    <property type="match status" value="1"/>
</dbReference>
<comment type="similarity">
    <text evidence="2">Belongs to the glycosyl hydrolase 10 (cellulase F) family.</text>
</comment>
<reference evidence="11 12" key="1">
    <citation type="submission" date="2014-11" db="EMBL/GenBank/DDBJ databases">
        <authorList>
            <person name="Zhu J."/>
            <person name="Qi W."/>
            <person name="Song R."/>
        </authorList>
    </citation>
    <scope>NUCLEOTIDE SEQUENCE [LARGE SCALE GENOMIC DNA]</scope>
</reference>
<evidence type="ECO:0000256" key="6">
    <source>
        <dbReference type="ARBA" id="ARBA00022801"/>
    </source>
</evidence>
<accession>A0A0G4GG59</accession>
<evidence type="ECO:0000313" key="12">
    <source>
        <dbReference type="Proteomes" id="UP000041254"/>
    </source>
</evidence>
<keyword evidence="4" id="KW-0858">Xylan degradation</keyword>
<comment type="catalytic activity">
    <reaction evidence="1">
        <text>Endohydrolysis of (1-&gt;4)-beta-D-xylosidic linkages in xylans.</text>
        <dbReference type="EC" id="3.2.1.8"/>
    </reaction>
</comment>
<keyword evidence="5" id="KW-0732">Signal</keyword>
<evidence type="ECO:0000313" key="11">
    <source>
        <dbReference type="EMBL" id="CEM28607.1"/>
    </source>
</evidence>
<dbReference type="OrthoDB" id="3055998at2759"/>
<dbReference type="Gene3D" id="3.20.20.80">
    <property type="entry name" value="Glycosidases"/>
    <property type="match status" value="1"/>
</dbReference>
<keyword evidence="9" id="KW-0624">Polysaccharide degradation</keyword>
<keyword evidence="7" id="KW-0119">Carbohydrate metabolism</keyword>
<dbReference type="Pfam" id="PF00331">
    <property type="entry name" value="Glyco_hydro_10"/>
    <property type="match status" value="1"/>
</dbReference>
<keyword evidence="12" id="KW-1185">Reference proteome</keyword>
<dbReference type="InterPro" id="IPR044846">
    <property type="entry name" value="GH10"/>
</dbReference>
<dbReference type="SUPFAM" id="SSF50685">
    <property type="entry name" value="Barwin-like endoglucanases"/>
    <property type="match status" value="1"/>
</dbReference>
<dbReference type="PANTHER" id="PTHR31490:SF88">
    <property type="entry name" value="BETA-XYLANASE"/>
    <property type="match status" value="1"/>
</dbReference>
<feature type="domain" description="GH10" evidence="10">
    <location>
        <begin position="1026"/>
        <end position="1297"/>
    </location>
</feature>
<organism evidence="11 12">
    <name type="scientific">Vitrella brassicaformis (strain CCMP3155)</name>
    <dbReference type="NCBI Taxonomy" id="1169540"/>
    <lineage>
        <taxon>Eukaryota</taxon>
        <taxon>Sar</taxon>
        <taxon>Alveolata</taxon>
        <taxon>Colpodellida</taxon>
        <taxon>Vitrellaceae</taxon>
        <taxon>Vitrella</taxon>
    </lineage>
</organism>
<dbReference type="InterPro" id="IPR036908">
    <property type="entry name" value="RlpA-like_sf"/>
</dbReference>
<evidence type="ECO:0000259" key="10">
    <source>
        <dbReference type="SMART" id="SM00633"/>
    </source>
</evidence>
<protein>
    <recommendedName>
        <fullName evidence="3">endo-1,4-beta-xylanase</fullName>
        <ecNumber evidence="3">3.2.1.8</ecNumber>
    </recommendedName>
</protein>
<dbReference type="EMBL" id="CDMY01000656">
    <property type="protein sequence ID" value="CEM28607.1"/>
    <property type="molecule type" value="Genomic_DNA"/>
</dbReference>
<dbReference type="EC" id="3.2.1.8" evidence="3"/>
<dbReference type="VEuPathDB" id="CryptoDB:Vbra_17719"/>
<name>A0A0G4GG59_VITBC</name>
<dbReference type="Proteomes" id="UP000041254">
    <property type="component" value="Unassembled WGS sequence"/>
</dbReference>
<dbReference type="InterPro" id="IPR017853">
    <property type="entry name" value="GH"/>
</dbReference>
<evidence type="ECO:0000256" key="2">
    <source>
        <dbReference type="ARBA" id="ARBA00007495"/>
    </source>
</evidence>
<keyword evidence="8" id="KW-0326">Glycosidase</keyword>
<evidence type="ECO:0000256" key="8">
    <source>
        <dbReference type="ARBA" id="ARBA00023295"/>
    </source>
</evidence>
<evidence type="ECO:0000256" key="9">
    <source>
        <dbReference type="ARBA" id="ARBA00023326"/>
    </source>
</evidence>
<evidence type="ECO:0000256" key="4">
    <source>
        <dbReference type="ARBA" id="ARBA00022651"/>
    </source>
</evidence>
<gene>
    <name evidence="11" type="ORF">Vbra_17719</name>
</gene>
<dbReference type="GO" id="GO:0045493">
    <property type="term" value="P:xylan catabolic process"/>
    <property type="evidence" value="ECO:0007669"/>
    <property type="project" value="UniProtKB-KW"/>
</dbReference>
<dbReference type="InterPro" id="IPR001000">
    <property type="entry name" value="GH10_dom"/>
</dbReference>
<evidence type="ECO:0000256" key="3">
    <source>
        <dbReference type="ARBA" id="ARBA00012590"/>
    </source>
</evidence>
<proteinExistence type="inferred from homology"/>
<keyword evidence="6" id="KW-0378">Hydrolase</keyword>